<sequence length="101" mass="10660">MPKLHLELSGTAATGTVVAYLYDLDAIGNAKLITHAPASRLHGSPGARTVDLRLPATAYDLPAGHSLTLVVDTVDPLYYDENRSGESITIGGGSYLDLPIR</sequence>
<dbReference type="SUPFAM" id="SSF49785">
    <property type="entry name" value="Galactose-binding domain-like"/>
    <property type="match status" value="1"/>
</dbReference>
<dbReference type="Gene3D" id="2.60.120.260">
    <property type="entry name" value="Galactose-binding domain-like"/>
    <property type="match status" value="1"/>
</dbReference>
<dbReference type="EMBL" id="JRTT01000001">
    <property type="protein sequence ID" value="KHD79207.1"/>
    <property type="molecule type" value="Genomic_DNA"/>
</dbReference>
<dbReference type="RefSeq" id="WP_043521654.1">
    <property type="nucleotide sequence ID" value="NZ_BAABKU010000007.1"/>
</dbReference>
<dbReference type="Pfam" id="PF08530">
    <property type="entry name" value="PepX_C"/>
    <property type="match status" value="1"/>
</dbReference>
<accession>A0A0A6XGI6</accession>
<reference evidence="2 3" key="1">
    <citation type="submission" date="2014-10" db="EMBL/GenBank/DDBJ databases">
        <title>Draft genome sequence of Actinoplanes utahensis NRRL 12052.</title>
        <authorList>
            <person name="Velasco-Bucheli B."/>
            <person name="del Cerro C."/>
            <person name="Hormigo D."/>
            <person name="Garcia J.L."/>
            <person name="Acebal C."/>
            <person name="Arroyo M."/>
            <person name="de la Mata I."/>
        </authorList>
    </citation>
    <scope>NUCLEOTIDE SEQUENCE [LARGE SCALE GENOMIC DNA]</scope>
    <source>
        <strain evidence="2 3">NRRL 12052</strain>
    </source>
</reference>
<dbReference type="GO" id="GO:0008239">
    <property type="term" value="F:dipeptidyl-peptidase activity"/>
    <property type="evidence" value="ECO:0007669"/>
    <property type="project" value="InterPro"/>
</dbReference>
<organism evidence="2 3">
    <name type="scientific">Actinoplanes utahensis</name>
    <dbReference type="NCBI Taxonomy" id="1869"/>
    <lineage>
        <taxon>Bacteria</taxon>
        <taxon>Bacillati</taxon>
        <taxon>Actinomycetota</taxon>
        <taxon>Actinomycetes</taxon>
        <taxon>Micromonosporales</taxon>
        <taxon>Micromonosporaceae</taxon>
        <taxon>Actinoplanes</taxon>
    </lineage>
</organism>
<protein>
    <recommendedName>
        <fullName evidence="1">Xaa-Pro dipeptidyl-peptidase C-terminal domain-containing protein</fullName>
    </recommendedName>
</protein>
<dbReference type="OrthoDB" id="3276960at2"/>
<feature type="domain" description="Xaa-Pro dipeptidyl-peptidase C-terminal" evidence="1">
    <location>
        <begin position="2"/>
        <end position="90"/>
    </location>
</feature>
<dbReference type="InterPro" id="IPR013736">
    <property type="entry name" value="Xaa-Pro_dipept_C"/>
</dbReference>
<dbReference type="InterPro" id="IPR008979">
    <property type="entry name" value="Galactose-bd-like_sf"/>
</dbReference>
<dbReference type="STRING" id="1869.MB27_00875"/>
<comment type="caution">
    <text evidence="2">The sequence shown here is derived from an EMBL/GenBank/DDBJ whole genome shotgun (WGS) entry which is preliminary data.</text>
</comment>
<keyword evidence="3" id="KW-1185">Reference proteome</keyword>
<gene>
    <name evidence="2" type="ORF">MB27_00875</name>
</gene>
<proteinExistence type="predicted"/>
<evidence type="ECO:0000313" key="3">
    <source>
        <dbReference type="Proteomes" id="UP000054537"/>
    </source>
</evidence>
<dbReference type="AlphaFoldDB" id="A0A0A6XGI6"/>
<evidence type="ECO:0000259" key="1">
    <source>
        <dbReference type="Pfam" id="PF08530"/>
    </source>
</evidence>
<dbReference type="eggNOG" id="COG2936">
    <property type="taxonomic scope" value="Bacteria"/>
</dbReference>
<name>A0A0A6XGI6_ACTUT</name>
<dbReference type="Proteomes" id="UP000054537">
    <property type="component" value="Unassembled WGS sequence"/>
</dbReference>
<evidence type="ECO:0000313" key="2">
    <source>
        <dbReference type="EMBL" id="KHD79207.1"/>
    </source>
</evidence>